<dbReference type="InterPro" id="IPR009081">
    <property type="entry name" value="PP-bd_ACP"/>
</dbReference>
<comment type="caution">
    <text evidence="5">The sequence shown here is derived from an EMBL/GenBank/DDBJ whole genome shotgun (WGS) entry which is preliminary data.</text>
</comment>
<dbReference type="InterPro" id="IPR036736">
    <property type="entry name" value="ACP-like_sf"/>
</dbReference>
<dbReference type="Gene3D" id="3.30.559.30">
    <property type="entry name" value="Nonribosomal peptide synthetase, condensation domain"/>
    <property type="match status" value="1"/>
</dbReference>
<evidence type="ECO:0000256" key="2">
    <source>
        <dbReference type="ARBA" id="ARBA00022450"/>
    </source>
</evidence>
<dbReference type="Pfam" id="PF00550">
    <property type="entry name" value="PP-binding"/>
    <property type="match status" value="1"/>
</dbReference>
<dbReference type="PANTHER" id="PTHR45527">
    <property type="entry name" value="NONRIBOSOMAL PEPTIDE SYNTHETASE"/>
    <property type="match status" value="1"/>
</dbReference>
<dbReference type="InterPro" id="IPR023213">
    <property type="entry name" value="CAT-like_dom_sf"/>
</dbReference>
<dbReference type="InterPro" id="IPR000873">
    <property type="entry name" value="AMP-dep_synth/lig_dom"/>
</dbReference>
<name>A0ABV9S0T7_9PSEU</name>
<dbReference type="InterPro" id="IPR001242">
    <property type="entry name" value="Condensation_dom"/>
</dbReference>
<dbReference type="Gene3D" id="3.40.50.980">
    <property type="match status" value="2"/>
</dbReference>
<dbReference type="Pfam" id="PF13193">
    <property type="entry name" value="AMP-binding_C"/>
    <property type="match status" value="1"/>
</dbReference>
<dbReference type="InterPro" id="IPR020806">
    <property type="entry name" value="PKS_PP-bd"/>
</dbReference>
<dbReference type="Pfam" id="PF00668">
    <property type="entry name" value="Condensation"/>
    <property type="match status" value="2"/>
</dbReference>
<dbReference type="NCBIfam" id="TIGR01733">
    <property type="entry name" value="AA-adenyl-dom"/>
    <property type="match status" value="1"/>
</dbReference>
<reference evidence="6" key="1">
    <citation type="journal article" date="2019" name="Int. J. Syst. Evol. Microbiol.">
        <title>The Global Catalogue of Microorganisms (GCM) 10K type strain sequencing project: providing services to taxonomists for standard genome sequencing and annotation.</title>
        <authorList>
            <consortium name="The Broad Institute Genomics Platform"/>
            <consortium name="The Broad Institute Genome Sequencing Center for Infectious Disease"/>
            <person name="Wu L."/>
            <person name="Ma J."/>
        </authorList>
    </citation>
    <scope>NUCLEOTIDE SEQUENCE [LARGE SCALE GENOMIC DNA]</scope>
    <source>
        <strain evidence="6">ZS-22-S1</strain>
    </source>
</reference>
<dbReference type="Proteomes" id="UP001595859">
    <property type="component" value="Unassembled WGS sequence"/>
</dbReference>
<evidence type="ECO:0000313" key="6">
    <source>
        <dbReference type="Proteomes" id="UP001595859"/>
    </source>
</evidence>
<dbReference type="PROSITE" id="PS00455">
    <property type="entry name" value="AMP_BINDING"/>
    <property type="match status" value="1"/>
</dbReference>
<evidence type="ECO:0000256" key="1">
    <source>
        <dbReference type="ARBA" id="ARBA00001957"/>
    </source>
</evidence>
<feature type="domain" description="Carrier" evidence="4">
    <location>
        <begin position="912"/>
        <end position="990"/>
    </location>
</feature>
<dbReference type="CDD" id="cd05930">
    <property type="entry name" value="A_NRPS"/>
    <property type="match status" value="1"/>
</dbReference>
<dbReference type="RefSeq" id="WP_378056105.1">
    <property type="nucleotide sequence ID" value="NZ_JBHSIS010000006.1"/>
</dbReference>
<accession>A0ABV9S0T7</accession>
<dbReference type="Gene3D" id="3.30.300.30">
    <property type="match status" value="1"/>
</dbReference>
<dbReference type="InterPro" id="IPR020845">
    <property type="entry name" value="AMP-binding_CS"/>
</dbReference>
<proteinExistence type="predicted"/>
<dbReference type="InterPro" id="IPR045851">
    <property type="entry name" value="AMP-bd_C_sf"/>
</dbReference>
<gene>
    <name evidence="5" type="ORF">ACFPCV_11645</name>
</gene>
<sequence length="1025" mass="109516">MSIDDTFVFPTSSGQRRLWLLDQLIPGSPAYHVGWRVALSEPFDRSRLEHALATVVDRHEALRTTFTATDGVPSQVVAARADVRVTDLVESEVDAFVRHPFDLAAGPLLRAGLTRDALVLVVHHAVVDGWSCAILFDELARAYAGEEMAEPAIQYPDYAVWQREQADANAFADAARYWQAELAGIPTVLPLPTDRPRSAAAGRGADLVRDLEPMPDASFGTLLAVYQAMLHRLTGQEEFLVATPVSGRTRPETEHLVGFLANTVALPARIPPGTTFAELAKHTGEAVVGALAHQDLPFEDLVDLLAAERSLTHAPVAQVMFAVEPVPEPTVVDGLAITPRLLPNGGSKFDLFLTVEPGPDRWSAKWNYDTDLFDQATVEGLADLYAVLCGAVAADPDRPIAELPLRDGTRTLVDTPPSGTVTFDLARYGDAPAVADAHRLCTYRELDETANRLAHLLRANGVGPDVPVALCLRRGVPVVTAILATWRAGGGYLPLDPTWPADRLAAMLTDAGCPVLVTHDAAKVALPGERTVINLDTADLAAQPTTPPEPTAAPGTTSYLLYTSGSTGRPKGVTLTHGGIQNLLSAMDELLDLTADDHVASITTPSFDVSTVELLAPLLRGARVTVLPAHEVSDGLRLRQRLVETGATVVQGTPSAWRLLVAAGGVPATVRLRITGGEALTRDLADALRADGARLVDGYGPTETTVYSAAGTVPAGPAPIRLGGPVGATTLHVLDPSLRPVPDGVLGELFVGGAGVARGYRNQPGLTAAKFVPDPFSTTPGARLYATGDLVRVRRGRIEFLGRADHQVKVRGFRVELGEIESVLREHNLVRDAVVTVWRGSETDVRLVAYVLPGPRLDPNELRPWLSARLPDYLVPNLVMTLDAVPRTPTGKVDRSALPAPVWAPTRSRVVAPRDDVERRLAMIWRDVLSLGPAVDLSVHDDFFALGGHSLTATQLLARVRTQLTVDLPLATLFGAPTIAGLAASVARTQAGGVADRPRTLLDQLDDLSDAEVDRLLATLIEEGE</sequence>
<dbReference type="Pfam" id="PF00501">
    <property type="entry name" value="AMP-binding"/>
    <property type="match status" value="1"/>
</dbReference>
<dbReference type="Gene3D" id="2.30.38.10">
    <property type="entry name" value="Luciferase, Domain 3"/>
    <property type="match status" value="1"/>
</dbReference>
<comment type="cofactor">
    <cofactor evidence="1">
        <name>pantetheine 4'-phosphate</name>
        <dbReference type="ChEBI" id="CHEBI:47942"/>
    </cofactor>
</comment>
<dbReference type="PROSITE" id="PS50075">
    <property type="entry name" value="CARRIER"/>
    <property type="match status" value="1"/>
</dbReference>
<dbReference type="PROSITE" id="PS00012">
    <property type="entry name" value="PHOSPHOPANTETHEINE"/>
    <property type="match status" value="1"/>
</dbReference>
<dbReference type="Gene3D" id="3.30.559.10">
    <property type="entry name" value="Chloramphenicol acetyltransferase-like domain"/>
    <property type="match status" value="1"/>
</dbReference>
<dbReference type="PANTHER" id="PTHR45527:SF1">
    <property type="entry name" value="FATTY ACID SYNTHASE"/>
    <property type="match status" value="1"/>
</dbReference>
<dbReference type="EMBL" id="JBHSIS010000006">
    <property type="protein sequence ID" value="MFC4854155.1"/>
    <property type="molecule type" value="Genomic_DNA"/>
</dbReference>
<evidence type="ECO:0000313" key="5">
    <source>
        <dbReference type="EMBL" id="MFC4854155.1"/>
    </source>
</evidence>
<dbReference type="InterPro" id="IPR025110">
    <property type="entry name" value="AMP-bd_C"/>
</dbReference>
<evidence type="ECO:0000259" key="4">
    <source>
        <dbReference type="PROSITE" id="PS50075"/>
    </source>
</evidence>
<dbReference type="SUPFAM" id="SSF52777">
    <property type="entry name" value="CoA-dependent acyltransferases"/>
    <property type="match status" value="2"/>
</dbReference>
<dbReference type="SUPFAM" id="SSF47336">
    <property type="entry name" value="ACP-like"/>
    <property type="match status" value="1"/>
</dbReference>
<keyword evidence="2" id="KW-0596">Phosphopantetheine</keyword>
<dbReference type="SUPFAM" id="SSF56801">
    <property type="entry name" value="Acetyl-CoA synthetase-like"/>
    <property type="match status" value="1"/>
</dbReference>
<protein>
    <submittedName>
        <fullName evidence="5">Amino acid adenylation domain-containing protein</fullName>
    </submittedName>
</protein>
<keyword evidence="6" id="KW-1185">Reference proteome</keyword>
<dbReference type="InterPro" id="IPR006162">
    <property type="entry name" value="Ppantetheine_attach_site"/>
</dbReference>
<organism evidence="5 6">
    <name type="scientific">Actinophytocola glycyrrhizae</name>
    <dbReference type="NCBI Taxonomy" id="2044873"/>
    <lineage>
        <taxon>Bacteria</taxon>
        <taxon>Bacillati</taxon>
        <taxon>Actinomycetota</taxon>
        <taxon>Actinomycetes</taxon>
        <taxon>Pseudonocardiales</taxon>
        <taxon>Pseudonocardiaceae</taxon>
    </lineage>
</organism>
<evidence type="ECO:0000256" key="3">
    <source>
        <dbReference type="ARBA" id="ARBA00022553"/>
    </source>
</evidence>
<dbReference type="InterPro" id="IPR010071">
    <property type="entry name" value="AA_adenyl_dom"/>
</dbReference>
<dbReference type="CDD" id="cd19531">
    <property type="entry name" value="LCL_NRPS-like"/>
    <property type="match status" value="1"/>
</dbReference>
<dbReference type="SMART" id="SM00823">
    <property type="entry name" value="PKS_PP"/>
    <property type="match status" value="1"/>
</dbReference>
<keyword evidence="3" id="KW-0597">Phosphoprotein</keyword>
<dbReference type="Gene3D" id="1.10.1200.10">
    <property type="entry name" value="ACP-like"/>
    <property type="match status" value="1"/>
</dbReference>